<dbReference type="EMBL" id="KZ502741">
    <property type="protein sequence ID" value="PKU73514.1"/>
    <property type="molecule type" value="Genomic_DNA"/>
</dbReference>
<dbReference type="Proteomes" id="UP000233837">
    <property type="component" value="Unassembled WGS sequence"/>
</dbReference>
<reference evidence="2 3" key="1">
    <citation type="journal article" date="2016" name="Sci. Rep.">
        <title>The Dendrobium catenatum Lindl. genome sequence provides insights into polysaccharide synthase, floral development and adaptive evolution.</title>
        <authorList>
            <person name="Zhang G.Q."/>
            <person name="Xu Q."/>
            <person name="Bian C."/>
            <person name="Tsai W.C."/>
            <person name="Yeh C.M."/>
            <person name="Liu K.W."/>
            <person name="Yoshida K."/>
            <person name="Zhang L.S."/>
            <person name="Chang S.B."/>
            <person name="Chen F."/>
            <person name="Shi Y."/>
            <person name="Su Y.Y."/>
            <person name="Zhang Y.Q."/>
            <person name="Chen L.J."/>
            <person name="Yin Y."/>
            <person name="Lin M."/>
            <person name="Huang H."/>
            <person name="Deng H."/>
            <person name="Wang Z.W."/>
            <person name="Zhu S.L."/>
            <person name="Zhao X."/>
            <person name="Deng C."/>
            <person name="Niu S.C."/>
            <person name="Huang J."/>
            <person name="Wang M."/>
            <person name="Liu G.H."/>
            <person name="Yang H.J."/>
            <person name="Xiao X.J."/>
            <person name="Hsiao Y.Y."/>
            <person name="Wu W.L."/>
            <person name="Chen Y.Y."/>
            <person name="Mitsuda N."/>
            <person name="Ohme-Takagi M."/>
            <person name="Luo Y.B."/>
            <person name="Van de Peer Y."/>
            <person name="Liu Z.J."/>
        </authorList>
    </citation>
    <scope>NUCLEOTIDE SEQUENCE [LARGE SCALE GENOMIC DNA]</scope>
    <source>
        <tissue evidence="2">The whole plant</tissue>
    </source>
</reference>
<gene>
    <name evidence="2" type="ORF">MA16_Dca008078</name>
</gene>
<proteinExistence type="predicted"/>
<name>A0A2I0WCX5_9ASPA</name>
<feature type="region of interest" description="Disordered" evidence="1">
    <location>
        <begin position="1"/>
        <end position="36"/>
    </location>
</feature>
<dbReference type="AlphaFoldDB" id="A0A2I0WCX5"/>
<evidence type="ECO:0000313" key="2">
    <source>
        <dbReference type="EMBL" id="PKU73514.1"/>
    </source>
</evidence>
<accession>A0A2I0WCX5</accession>
<protein>
    <submittedName>
        <fullName evidence="2">Uncharacterized protein</fullName>
    </submittedName>
</protein>
<keyword evidence="3" id="KW-1185">Reference proteome</keyword>
<evidence type="ECO:0000256" key="1">
    <source>
        <dbReference type="SAM" id="MobiDB-lite"/>
    </source>
</evidence>
<organism evidence="2 3">
    <name type="scientific">Dendrobium catenatum</name>
    <dbReference type="NCBI Taxonomy" id="906689"/>
    <lineage>
        <taxon>Eukaryota</taxon>
        <taxon>Viridiplantae</taxon>
        <taxon>Streptophyta</taxon>
        <taxon>Embryophyta</taxon>
        <taxon>Tracheophyta</taxon>
        <taxon>Spermatophyta</taxon>
        <taxon>Magnoliopsida</taxon>
        <taxon>Liliopsida</taxon>
        <taxon>Asparagales</taxon>
        <taxon>Orchidaceae</taxon>
        <taxon>Epidendroideae</taxon>
        <taxon>Malaxideae</taxon>
        <taxon>Dendrobiinae</taxon>
        <taxon>Dendrobium</taxon>
    </lineage>
</organism>
<evidence type="ECO:0000313" key="3">
    <source>
        <dbReference type="Proteomes" id="UP000233837"/>
    </source>
</evidence>
<reference evidence="2 3" key="2">
    <citation type="journal article" date="2017" name="Nature">
        <title>The Apostasia genome and the evolution of orchids.</title>
        <authorList>
            <person name="Zhang G.Q."/>
            <person name="Liu K.W."/>
            <person name="Li Z."/>
            <person name="Lohaus R."/>
            <person name="Hsiao Y.Y."/>
            <person name="Niu S.C."/>
            <person name="Wang J.Y."/>
            <person name="Lin Y.C."/>
            <person name="Xu Q."/>
            <person name="Chen L.J."/>
            <person name="Yoshida K."/>
            <person name="Fujiwara S."/>
            <person name="Wang Z.W."/>
            <person name="Zhang Y.Q."/>
            <person name="Mitsuda N."/>
            <person name="Wang M."/>
            <person name="Liu G.H."/>
            <person name="Pecoraro L."/>
            <person name="Huang H.X."/>
            <person name="Xiao X.J."/>
            <person name="Lin M."/>
            <person name="Wu X.Y."/>
            <person name="Wu W.L."/>
            <person name="Chen Y.Y."/>
            <person name="Chang S.B."/>
            <person name="Sakamoto S."/>
            <person name="Ohme-Takagi M."/>
            <person name="Yagi M."/>
            <person name="Zeng S.J."/>
            <person name="Shen C.Y."/>
            <person name="Yeh C.M."/>
            <person name="Luo Y.B."/>
            <person name="Tsai W.C."/>
            <person name="Van de Peer Y."/>
            <person name="Liu Z.J."/>
        </authorList>
    </citation>
    <scope>NUCLEOTIDE SEQUENCE [LARGE SCALE GENOMIC DNA]</scope>
    <source>
        <tissue evidence="2">The whole plant</tissue>
    </source>
</reference>
<sequence length="172" mass="19197">MTRVPGDEILDSRLFLKTEQEDTRSEGMEAGGGFRSTPAMVATQSLSLMETDDHSSPCNFPENFTSYQIEAEDAKDDEFEGGSDAECPDETYLSKITEMRLVPHDPNQYTGLVGWSIFCQVSDFCICAVSFHLEQFYNSLWVVASVYAVFVHAARLPFHQPCCKKLLPGCTS</sequence>
<feature type="compositionally biased region" description="Basic and acidic residues" evidence="1">
    <location>
        <begin position="10"/>
        <end position="27"/>
    </location>
</feature>